<dbReference type="AlphaFoldDB" id="V6J226"/>
<dbReference type="RefSeq" id="WP_023511131.1">
    <property type="nucleotide sequence ID" value="NZ_AWTC01000016.1"/>
</dbReference>
<dbReference type="InterPro" id="IPR011013">
    <property type="entry name" value="Gal_mutarotase_sf_dom"/>
</dbReference>
<dbReference type="InterPro" id="IPR008183">
    <property type="entry name" value="Aldose_1/G6P_1-epimerase"/>
</dbReference>
<comment type="similarity">
    <text evidence="3 8">Belongs to the aldose epimerase family.</text>
</comment>
<evidence type="ECO:0000256" key="4">
    <source>
        <dbReference type="ARBA" id="ARBA00013185"/>
    </source>
</evidence>
<reference evidence="12 13" key="1">
    <citation type="journal article" date="2013" name="Genome Announc.">
        <title>Genome Sequence of Sporolactobacillus laevolacticus DSM442, an Efficient Polymer-Grade D-Lactate Producer from Agricultural Waste Cottonseed as a Nitrogen Source.</title>
        <authorList>
            <person name="Wang H."/>
            <person name="Wang L."/>
            <person name="Ju J."/>
            <person name="Yu B."/>
            <person name="Ma Y."/>
        </authorList>
    </citation>
    <scope>NUCLEOTIDE SEQUENCE [LARGE SCALE GENOMIC DNA]</scope>
    <source>
        <strain evidence="12 13">DSM 442</strain>
    </source>
</reference>
<protein>
    <recommendedName>
        <fullName evidence="5 8">Aldose 1-epimerase</fullName>
        <ecNumber evidence="4 8">5.1.3.3</ecNumber>
    </recommendedName>
</protein>
<dbReference type="InterPro" id="IPR018052">
    <property type="entry name" value="Ald1_epimerase_CS"/>
</dbReference>
<organism evidence="12 13">
    <name type="scientific">Sporolactobacillus laevolacticus DSM 442</name>
    <dbReference type="NCBI Taxonomy" id="1395513"/>
    <lineage>
        <taxon>Bacteria</taxon>
        <taxon>Bacillati</taxon>
        <taxon>Bacillota</taxon>
        <taxon>Bacilli</taxon>
        <taxon>Bacillales</taxon>
        <taxon>Sporolactobacillaceae</taxon>
        <taxon>Sporolactobacillus</taxon>
    </lineage>
</organism>
<dbReference type="PIRSF" id="PIRSF005096">
    <property type="entry name" value="GALM"/>
    <property type="match status" value="1"/>
</dbReference>
<comment type="pathway">
    <text evidence="2 8">Carbohydrate metabolism; hexose metabolism.</text>
</comment>
<dbReference type="Proteomes" id="UP000018296">
    <property type="component" value="Unassembled WGS sequence"/>
</dbReference>
<dbReference type="PANTHER" id="PTHR10091:SF0">
    <property type="entry name" value="GALACTOSE MUTAROTASE"/>
    <property type="match status" value="1"/>
</dbReference>
<evidence type="ECO:0000256" key="6">
    <source>
        <dbReference type="ARBA" id="ARBA00023235"/>
    </source>
</evidence>
<dbReference type="CDD" id="cd09019">
    <property type="entry name" value="galactose_mutarotase_like"/>
    <property type="match status" value="1"/>
</dbReference>
<dbReference type="EC" id="5.1.3.3" evidence="4 8"/>
<comment type="caution">
    <text evidence="12">The sequence shown here is derived from an EMBL/GenBank/DDBJ whole genome shotgun (WGS) entry which is preliminary data.</text>
</comment>
<evidence type="ECO:0000256" key="2">
    <source>
        <dbReference type="ARBA" id="ARBA00005028"/>
    </source>
</evidence>
<evidence type="ECO:0000256" key="11">
    <source>
        <dbReference type="PIRSR" id="PIRSR005096-3"/>
    </source>
</evidence>
<dbReference type="STRING" id="1395513.P343_14520"/>
<feature type="active site" description="Proton acceptor" evidence="9">
    <location>
        <position position="313"/>
    </location>
</feature>
<dbReference type="PROSITE" id="PS00545">
    <property type="entry name" value="ALDOSE_1_EPIMERASE"/>
    <property type="match status" value="1"/>
</dbReference>
<dbReference type="InterPro" id="IPR014718">
    <property type="entry name" value="GH-type_carb-bd"/>
</dbReference>
<proteinExistence type="inferred from homology"/>
<keyword evidence="6 8" id="KW-0413">Isomerase</keyword>
<feature type="active site" description="Proton donor" evidence="9">
    <location>
        <position position="179"/>
    </location>
</feature>
<dbReference type="eggNOG" id="COG2017">
    <property type="taxonomic scope" value="Bacteria"/>
</dbReference>
<keyword evidence="7 8" id="KW-0119">Carbohydrate metabolism</keyword>
<dbReference type="EMBL" id="AWTC01000016">
    <property type="protein sequence ID" value="EST10809.1"/>
    <property type="molecule type" value="Genomic_DNA"/>
</dbReference>
<evidence type="ECO:0000256" key="8">
    <source>
        <dbReference type="PIRNR" id="PIRNR005096"/>
    </source>
</evidence>
<name>V6J226_9BACL</name>
<dbReference type="PATRIC" id="fig|1395513.3.peg.2949"/>
<dbReference type="NCBIfam" id="NF008277">
    <property type="entry name" value="PRK11055.1"/>
    <property type="match status" value="1"/>
</dbReference>
<dbReference type="GO" id="GO:0006006">
    <property type="term" value="P:glucose metabolic process"/>
    <property type="evidence" value="ECO:0007669"/>
    <property type="project" value="TreeGrafter"/>
</dbReference>
<evidence type="ECO:0000256" key="10">
    <source>
        <dbReference type="PIRSR" id="PIRSR005096-2"/>
    </source>
</evidence>
<dbReference type="GO" id="GO:0005737">
    <property type="term" value="C:cytoplasm"/>
    <property type="evidence" value="ECO:0007669"/>
    <property type="project" value="TreeGrafter"/>
</dbReference>
<dbReference type="InterPro" id="IPR047215">
    <property type="entry name" value="Galactose_mutarotase-like"/>
</dbReference>
<accession>V6J226</accession>
<dbReference type="SUPFAM" id="SSF74650">
    <property type="entry name" value="Galactose mutarotase-like"/>
    <property type="match status" value="1"/>
</dbReference>
<dbReference type="UniPathway" id="UPA00242"/>
<dbReference type="GO" id="GO:0004034">
    <property type="term" value="F:aldose 1-epimerase activity"/>
    <property type="evidence" value="ECO:0007669"/>
    <property type="project" value="UniProtKB-EC"/>
</dbReference>
<dbReference type="Pfam" id="PF01263">
    <property type="entry name" value="Aldose_epim"/>
    <property type="match status" value="1"/>
</dbReference>
<evidence type="ECO:0000256" key="1">
    <source>
        <dbReference type="ARBA" id="ARBA00001614"/>
    </source>
</evidence>
<evidence type="ECO:0000256" key="9">
    <source>
        <dbReference type="PIRSR" id="PIRSR005096-1"/>
    </source>
</evidence>
<evidence type="ECO:0000313" key="12">
    <source>
        <dbReference type="EMBL" id="EST10809.1"/>
    </source>
</evidence>
<dbReference type="InterPro" id="IPR015443">
    <property type="entry name" value="Aldose_1-epimerase"/>
</dbReference>
<feature type="binding site" evidence="11">
    <location>
        <begin position="179"/>
        <end position="181"/>
    </location>
    <ligand>
        <name>beta-D-galactose</name>
        <dbReference type="ChEBI" id="CHEBI:27667"/>
    </ligand>
</feature>
<sequence length="350" mass="38974">MEVSKTEFGLFHNQTIWQYTLANDNGLKLNVMNYGATLTDIEMPDKHGKIAHIVIGSGRFQDYLEEDAYFGATVGRVAGRITAGKFSIDGANYQLPLNDGNNTNHGGPNSFERLIWESHPFKKAEQVGVRFDLFSPDGTNGFPGNLNASVTYSLNQKNEWQLHYEATTDKPTLFNPTNHVYFNLSGELERTVDNHLLQLASHRFGEIHEDGTPTGRLIDITGTPFNFIKSTAIKNGFDSDHPQNKLVTGYDHPFFLDKRGDGPNAILEEPLSGRRVTMSTTNNAVVVYSGNALSDKIIMDGKPLKPHCGITLEAQMMPDAIHHEGFGNIILRPGTMYEADTVYHFECVHD</sequence>
<evidence type="ECO:0000256" key="3">
    <source>
        <dbReference type="ARBA" id="ARBA00006206"/>
    </source>
</evidence>
<evidence type="ECO:0000256" key="5">
    <source>
        <dbReference type="ARBA" id="ARBA00014165"/>
    </source>
</evidence>
<keyword evidence="13" id="KW-1185">Reference proteome</keyword>
<gene>
    <name evidence="12" type="ORF">P343_14520</name>
</gene>
<dbReference type="OrthoDB" id="9779408at2"/>
<evidence type="ECO:0000256" key="7">
    <source>
        <dbReference type="ARBA" id="ARBA00023277"/>
    </source>
</evidence>
<dbReference type="GO" id="GO:0030246">
    <property type="term" value="F:carbohydrate binding"/>
    <property type="evidence" value="ECO:0007669"/>
    <property type="project" value="InterPro"/>
</dbReference>
<dbReference type="PANTHER" id="PTHR10091">
    <property type="entry name" value="ALDOSE-1-EPIMERASE"/>
    <property type="match status" value="1"/>
</dbReference>
<feature type="binding site" evidence="10">
    <location>
        <position position="251"/>
    </location>
    <ligand>
        <name>beta-D-galactose</name>
        <dbReference type="ChEBI" id="CHEBI:27667"/>
    </ligand>
</feature>
<comment type="catalytic activity">
    <reaction evidence="1 8">
        <text>alpha-D-glucose = beta-D-glucose</text>
        <dbReference type="Rhea" id="RHEA:10264"/>
        <dbReference type="ChEBI" id="CHEBI:15903"/>
        <dbReference type="ChEBI" id="CHEBI:17925"/>
        <dbReference type="EC" id="5.1.3.3"/>
    </reaction>
</comment>
<evidence type="ECO:0000313" key="13">
    <source>
        <dbReference type="Proteomes" id="UP000018296"/>
    </source>
</evidence>
<dbReference type="GO" id="GO:0033499">
    <property type="term" value="P:galactose catabolic process via UDP-galactose, Leloir pathway"/>
    <property type="evidence" value="ECO:0007669"/>
    <property type="project" value="TreeGrafter"/>
</dbReference>
<dbReference type="Gene3D" id="2.70.98.10">
    <property type="match status" value="1"/>
</dbReference>